<accession>A0A437R0L8</accession>
<dbReference type="EMBL" id="SACS01000005">
    <property type="protein sequence ID" value="RVU40263.1"/>
    <property type="molecule type" value="Genomic_DNA"/>
</dbReference>
<organism evidence="3 4">
    <name type="scientific">Rheinheimera riviphila</name>
    <dbReference type="NCBI Taxonomy" id="1834037"/>
    <lineage>
        <taxon>Bacteria</taxon>
        <taxon>Pseudomonadati</taxon>
        <taxon>Pseudomonadota</taxon>
        <taxon>Gammaproteobacteria</taxon>
        <taxon>Chromatiales</taxon>
        <taxon>Chromatiaceae</taxon>
        <taxon>Rheinheimera</taxon>
    </lineage>
</organism>
<evidence type="ECO:0000256" key="1">
    <source>
        <dbReference type="ARBA" id="ARBA00023157"/>
    </source>
</evidence>
<dbReference type="SUPFAM" id="SSF53448">
    <property type="entry name" value="Nucleotide-diphospho-sugar transferases"/>
    <property type="match status" value="1"/>
</dbReference>
<keyword evidence="1" id="KW-1015">Disulfide bond</keyword>
<dbReference type="Gene3D" id="3.90.550.10">
    <property type="entry name" value="Spore Coat Polysaccharide Biosynthesis Protein SpsA, Chain A"/>
    <property type="match status" value="1"/>
</dbReference>
<dbReference type="GO" id="GO:0006493">
    <property type="term" value="P:protein O-linked glycosylation"/>
    <property type="evidence" value="ECO:0007669"/>
    <property type="project" value="TreeGrafter"/>
</dbReference>
<dbReference type="PANTHER" id="PTHR11675">
    <property type="entry name" value="N-ACETYLGALACTOSAMINYLTRANSFERASE"/>
    <property type="match status" value="1"/>
</dbReference>
<dbReference type="GO" id="GO:0004653">
    <property type="term" value="F:polypeptide N-acetylgalactosaminyltransferase activity"/>
    <property type="evidence" value="ECO:0007669"/>
    <property type="project" value="TreeGrafter"/>
</dbReference>
<reference evidence="3 4" key="1">
    <citation type="submission" date="2019-01" db="EMBL/GenBank/DDBJ databases">
        <authorList>
            <person name="Chen W.-M."/>
        </authorList>
    </citation>
    <scope>NUCLEOTIDE SEQUENCE [LARGE SCALE GENOMIC DNA]</scope>
    <source>
        <strain evidence="3 4">KYPC3</strain>
    </source>
</reference>
<protein>
    <submittedName>
        <fullName evidence="3">Glycosyltransferase</fullName>
    </submittedName>
</protein>
<feature type="domain" description="Glycosyltransferase 2-like" evidence="2">
    <location>
        <begin position="3"/>
        <end position="128"/>
    </location>
</feature>
<keyword evidence="3" id="KW-0808">Transferase</keyword>
<dbReference type="PANTHER" id="PTHR11675:SF119">
    <property type="entry name" value="POLYPEPTIDE N-ACETYLGALACTOSAMINYLTRANSFERASE 2"/>
    <property type="match status" value="1"/>
</dbReference>
<dbReference type="Pfam" id="PF00535">
    <property type="entry name" value="Glycos_transf_2"/>
    <property type="match status" value="1"/>
</dbReference>
<evidence type="ECO:0000313" key="4">
    <source>
        <dbReference type="Proteomes" id="UP000283077"/>
    </source>
</evidence>
<proteinExistence type="predicted"/>
<dbReference type="InterPro" id="IPR001173">
    <property type="entry name" value="Glyco_trans_2-like"/>
</dbReference>
<gene>
    <name evidence="3" type="ORF">EOE67_06620</name>
</gene>
<sequence length="303" mass="34864">MISVIIPFLNEGENIRKTLHSLFDSCDLTDIEVILLNDLSTDNYDYDSLSHEFCVRYYQNSSRLGVSGSRERGVKLASNNIILFLDGHMKFLQPDWASKLVNHVINHPQHLFCSVSVAIDDNWNINPESPIGAGCTIDLSTESSRLLDTVWLPFVADNPAIPCIMGAAYAFDKNFYLHLRGLHGLAQWGYDEQFLSIKAYLAGGQCTLMSDIIVGHLYRPVQPYIKPMMHIEYNKIVCLYVLDLVPFTDIKRTFYTNPLFEQNWQAIENLRLQIKSELNQRSIQEFIEFNNKYMVEILERSCH</sequence>
<evidence type="ECO:0000313" key="3">
    <source>
        <dbReference type="EMBL" id="RVU40263.1"/>
    </source>
</evidence>
<dbReference type="OrthoDB" id="9811884at2"/>
<dbReference type="RefSeq" id="WP_127698250.1">
    <property type="nucleotide sequence ID" value="NZ_SACS01000005.1"/>
</dbReference>
<keyword evidence="4" id="KW-1185">Reference proteome</keyword>
<dbReference type="Proteomes" id="UP000283077">
    <property type="component" value="Unassembled WGS sequence"/>
</dbReference>
<evidence type="ECO:0000259" key="2">
    <source>
        <dbReference type="Pfam" id="PF00535"/>
    </source>
</evidence>
<dbReference type="AlphaFoldDB" id="A0A437R0L8"/>
<comment type="caution">
    <text evidence="3">The sequence shown here is derived from an EMBL/GenBank/DDBJ whole genome shotgun (WGS) entry which is preliminary data.</text>
</comment>
<dbReference type="InterPro" id="IPR029044">
    <property type="entry name" value="Nucleotide-diphossugar_trans"/>
</dbReference>
<name>A0A437R0L8_9GAMM</name>